<evidence type="ECO:0000313" key="16">
    <source>
        <dbReference type="EMBL" id="KAK4217424.1"/>
    </source>
</evidence>
<dbReference type="InterPro" id="IPR015943">
    <property type="entry name" value="WD40/YVTN_repeat-like_dom_sf"/>
</dbReference>
<dbReference type="InterPro" id="IPR036005">
    <property type="entry name" value="Creatinase/aminopeptidase-like"/>
</dbReference>
<dbReference type="InterPro" id="IPR020472">
    <property type="entry name" value="WD40_PAC1"/>
</dbReference>
<dbReference type="InterPro" id="IPR031615">
    <property type="entry name" value="Zfn-C6H2"/>
</dbReference>
<dbReference type="PROSITE" id="PS52013">
    <property type="entry name" value="ZF_C6H2"/>
    <property type="match status" value="1"/>
</dbReference>
<keyword evidence="7" id="KW-0677">Repeat</keyword>
<keyword evidence="17" id="KW-1185">Reference proteome</keyword>
<dbReference type="InterPro" id="IPR001714">
    <property type="entry name" value="Pept_M24_MAP"/>
</dbReference>
<dbReference type="Pfam" id="PF00400">
    <property type="entry name" value="WD40"/>
    <property type="match status" value="4"/>
</dbReference>
<keyword evidence="8 13" id="KW-0863">Zinc-finger</keyword>
<feature type="repeat" description="WD" evidence="12">
    <location>
        <begin position="812"/>
        <end position="854"/>
    </location>
</feature>
<feature type="domain" description="C6H2-type" evidence="15">
    <location>
        <begin position="8"/>
        <end position="62"/>
    </location>
</feature>
<sequence>MSDEPPTKRKCLGADCENDASSLQCPKCLTLGIKDSFFCSQDCFKKNWNTHKSMHKQENSILDHLFPPKAVSKPDPDTGYFNPFPTFAFTGPLRPVYPLSPKREVPKSIPHPDYAEDGIPKLGRSLVRANKIEQLDAKAQDGMRKVCRLAREVLDIAAAALRPGITTDEIDEIVHKACIERNSYPSPLNYNHFPKSVCTSVNEVICHGIPDKRVLLDGDIVNLDVTLYHEGFHGDLNETYYVGDRAKADPDTVRVTEAARECLEEAIKLVKPGTLFREFGNAIEKHAKSKNCSVIRTYVGHGINKIFHCPPNIPHYAKNKAVGECKPGMTFTIEPMIALGKYRDITWPDNWTSTTIDGKRTAQFEHTLLVTETGVEVLTARLPNSPGGPISMVEKRRSNDYINPIDLCNRLNTYIIPEVAVHGFLTFLFLINGYWVPLILNLPLLGWNVKKIVDNTHLLDATEIFRKLNVHKKESFTKLGFHLVLRALDRADKQVIAQLPNHKQVSFQAGFCYDRTSFQFTFSLGLFCATHTQSWPVHRTSTAKARSSVIAYINMFCTMQLRPNLELHPVSVFLMADFGDYPPNLSVKDALVVRQEATADHAVVPYSGEVLLRAKHGPANPFKDETTIENSSLKRKNVLTGLAQETFISEHTFRSKHRAVERGDGPEREYLSGTQLKDRAASIRAKREGKGKATIADGDGAYVGPWAKYKAAEYEEVEVNEDELGSDEEYEVVEEEEEYVPSGTMVQAPSTSLARRKEVEELGEETTTFHGENEYDYQGRTYMHVPQDLGYSLQKELGSFTNFIPKKLIHTWRHHNKPVTALQLFPRSSHLGLSGSTDGTVKIWDVYRSKELLRTFSGHSKAITDLSFNRDGTQFLSGAFDRQIKLWDTETGQCVNRFSSGKTPHVIRFNPSAEQGHEFLAGLSDNRILQYDTRAGNDPIQEYDHHLGAINTLEFVDENRRFMSTSDDRSLRVWEYGIPVEIKTISEPDMFALTKSTKHPSGKYVLYQCSDNSIVAYSAASDKFRQNRKKSWRGHNTAGSAIGLTCSPDGQFVVSGDTGGYVCFWDFKACKMYHKIQVDSSGGAVNCVAWSEQETSKVFTAGAKGEIKMWD</sequence>
<evidence type="ECO:0000256" key="7">
    <source>
        <dbReference type="ARBA" id="ARBA00022737"/>
    </source>
</evidence>
<dbReference type="CDD" id="cd00200">
    <property type="entry name" value="WD40"/>
    <property type="match status" value="1"/>
</dbReference>
<dbReference type="FunFam" id="3.90.230.10:FF:000010">
    <property type="entry name" value="Methionine aminopeptidase"/>
    <property type="match status" value="1"/>
</dbReference>
<organism evidence="16 17">
    <name type="scientific">Rhypophila decipiens</name>
    <dbReference type="NCBI Taxonomy" id="261697"/>
    <lineage>
        <taxon>Eukaryota</taxon>
        <taxon>Fungi</taxon>
        <taxon>Dikarya</taxon>
        <taxon>Ascomycota</taxon>
        <taxon>Pezizomycotina</taxon>
        <taxon>Sordariomycetes</taxon>
        <taxon>Sordariomycetidae</taxon>
        <taxon>Sordariales</taxon>
        <taxon>Naviculisporaceae</taxon>
        <taxon>Rhypophila</taxon>
    </lineage>
</organism>
<feature type="binding site" evidence="11">
    <location>
        <position position="235"/>
    </location>
    <ligand>
        <name>Zn(2+)</name>
        <dbReference type="ChEBI" id="CHEBI:29105"/>
        <label>4</label>
        <note>catalytic</note>
    </ligand>
</feature>
<feature type="binding site" evidence="11">
    <location>
        <position position="235"/>
    </location>
    <ligand>
        <name>Zn(2+)</name>
        <dbReference type="ChEBI" id="CHEBI:29105"/>
        <label>3</label>
    </ligand>
</feature>
<evidence type="ECO:0000256" key="12">
    <source>
        <dbReference type="PROSITE-ProRule" id="PRU00221"/>
    </source>
</evidence>
<evidence type="ECO:0000256" key="13">
    <source>
        <dbReference type="PROSITE-ProRule" id="PRU01357"/>
    </source>
</evidence>
<feature type="binding site" evidence="11">
    <location>
        <position position="334"/>
    </location>
    <ligand>
        <name>Zn(2+)</name>
        <dbReference type="ChEBI" id="CHEBI:29105"/>
        <label>4</label>
        <note>catalytic</note>
    </ligand>
</feature>
<dbReference type="GO" id="GO:0016192">
    <property type="term" value="P:vesicle-mediated transport"/>
    <property type="evidence" value="ECO:0007669"/>
    <property type="project" value="InterPro"/>
</dbReference>
<dbReference type="SUPFAM" id="SSF55920">
    <property type="entry name" value="Creatinase/aminopeptidase"/>
    <property type="match status" value="1"/>
</dbReference>
<dbReference type="InterPro" id="IPR003377">
    <property type="entry name" value="Cornichon"/>
</dbReference>
<dbReference type="InterPro" id="IPR036322">
    <property type="entry name" value="WD40_repeat_dom_sf"/>
</dbReference>
<proteinExistence type="inferred from homology"/>
<keyword evidence="5 11" id="KW-0645">Protease</keyword>
<dbReference type="PRINTS" id="PR00320">
    <property type="entry name" value="GPROTEINBRPT"/>
</dbReference>
<dbReference type="PANTHER" id="PTHR43979">
    <property type="entry name" value="PRE-MRNA-PROCESSING FACTOR 17"/>
    <property type="match status" value="1"/>
</dbReference>
<comment type="function">
    <text evidence="11 14">Cotranslationally removes the N-terminal methionine from nascent proteins. The N-terminal methionine is often cleaved when the second residue in the primary sequence is small and uncharged (Met-Ala-, Cys, Gly, Pro, Ser, Thr, or Val).</text>
</comment>
<evidence type="ECO:0000313" key="17">
    <source>
        <dbReference type="Proteomes" id="UP001301769"/>
    </source>
</evidence>
<evidence type="ECO:0000256" key="2">
    <source>
        <dbReference type="ARBA" id="ARBA00022438"/>
    </source>
</evidence>
<evidence type="ECO:0000259" key="15">
    <source>
        <dbReference type="PROSITE" id="PS52013"/>
    </source>
</evidence>
<evidence type="ECO:0000256" key="3">
    <source>
        <dbReference type="ARBA" id="ARBA00022490"/>
    </source>
</evidence>
<comment type="catalytic activity">
    <reaction evidence="11 14">
        <text>Release of N-terminal amino acids, preferentially methionine, from peptides and arylamides.</text>
        <dbReference type="EC" id="3.4.11.18"/>
    </reaction>
</comment>
<dbReference type="PROSITE" id="PS50082">
    <property type="entry name" value="WD_REPEATS_2"/>
    <property type="match status" value="4"/>
</dbReference>
<dbReference type="Gene3D" id="3.90.230.10">
    <property type="entry name" value="Creatinase/methionine aminopeptidase superfamily"/>
    <property type="match status" value="1"/>
</dbReference>
<dbReference type="GO" id="GO:0005737">
    <property type="term" value="C:cytoplasm"/>
    <property type="evidence" value="ECO:0007669"/>
    <property type="project" value="UniProtKB-SubCell"/>
</dbReference>
<keyword evidence="2 11" id="KW-0031">Aminopeptidase</keyword>
<name>A0AAN6YE53_9PEZI</name>
<evidence type="ECO:0000256" key="5">
    <source>
        <dbReference type="ARBA" id="ARBA00022670"/>
    </source>
</evidence>
<dbReference type="GO" id="GO:0003729">
    <property type="term" value="F:mRNA binding"/>
    <property type="evidence" value="ECO:0007669"/>
    <property type="project" value="TreeGrafter"/>
</dbReference>
<dbReference type="InterPro" id="IPR001680">
    <property type="entry name" value="WD40_rpt"/>
</dbReference>
<dbReference type="Pfam" id="PF00557">
    <property type="entry name" value="Peptidase_M24"/>
    <property type="match status" value="1"/>
</dbReference>
<reference evidence="16" key="2">
    <citation type="submission" date="2023-05" db="EMBL/GenBank/DDBJ databases">
        <authorList>
            <consortium name="Lawrence Berkeley National Laboratory"/>
            <person name="Steindorff A."/>
            <person name="Hensen N."/>
            <person name="Bonometti L."/>
            <person name="Westerberg I."/>
            <person name="Brannstrom I.O."/>
            <person name="Guillou S."/>
            <person name="Cros-Aarteil S."/>
            <person name="Calhoun S."/>
            <person name="Haridas S."/>
            <person name="Kuo A."/>
            <person name="Mondo S."/>
            <person name="Pangilinan J."/>
            <person name="Riley R."/>
            <person name="Labutti K."/>
            <person name="Andreopoulos B."/>
            <person name="Lipzen A."/>
            <person name="Chen C."/>
            <person name="Yanf M."/>
            <person name="Daum C."/>
            <person name="Ng V."/>
            <person name="Clum A."/>
            <person name="Ohm R."/>
            <person name="Martin F."/>
            <person name="Silar P."/>
            <person name="Natvig D."/>
            <person name="Lalanne C."/>
            <person name="Gautier V."/>
            <person name="Ament-Velasquez S.L."/>
            <person name="Kruys A."/>
            <person name="Hutchinson M.I."/>
            <person name="Powell A.J."/>
            <person name="Barry K."/>
            <person name="Miller A.N."/>
            <person name="Grigoriev I.V."/>
            <person name="Debuchy R."/>
            <person name="Gladieux P."/>
            <person name="Thoren M.H."/>
            <person name="Johannesson H."/>
        </authorList>
    </citation>
    <scope>NUCLEOTIDE SEQUENCE</scope>
    <source>
        <strain evidence="16">PSN293</strain>
    </source>
</reference>
<dbReference type="InterPro" id="IPR032847">
    <property type="entry name" value="PRPF17"/>
</dbReference>
<dbReference type="FunFam" id="2.130.10.10:FF:000191">
    <property type="entry name" value="mRNA splicing factor"/>
    <property type="match status" value="1"/>
</dbReference>
<keyword evidence="6 11" id="KW-0479">Metal-binding</keyword>
<comment type="cofactor">
    <cofactor evidence="14">
        <name>Co(2+)</name>
        <dbReference type="ChEBI" id="CHEBI:48828"/>
    </cofactor>
    <cofactor evidence="14">
        <name>Zn(2+)</name>
        <dbReference type="ChEBI" id="CHEBI:29105"/>
    </cofactor>
    <cofactor evidence="14">
        <name>Mn(2+)</name>
        <dbReference type="ChEBI" id="CHEBI:29035"/>
    </cofactor>
    <cofactor evidence="14">
        <name>Fe(2+)</name>
        <dbReference type="ChEBI" id="CHEBI:29033"/>
    </cofactor>
    <text evidence="14">Binds 2 divalent metal cations per subunit. Has a high-affinity and a low affinity metal-binding site. The true nature of the physiological cofactor is under debate. The enzyme is active with cobalt, zinc, manganese or divalent iron ions.</text>
</comment>
<dbReference type="Pfam" id="PF15801">
    <property type="entry name" value="zf-C6H2"/>
    <property type="match status" value="1"/>
</dbReference>
<feature type="repeat" description="WD" evidence="12">
    <location>
        <begin position="856"/>
        <end position="897"/>
    </location>
</feature>
<feature type="binding site" evidence="11">
    <location>
        <position position="301"/>
    </location>
    <ligand>
        <name>Zn(2+)</name>
        <dbReference type="ChEBI" id="CHEBI:29105"/>
        <label>4</label>
        <note>catalytic</note>
    </ligand>
</feature>
<dbReference type="Gene3D" id="2.130.10.10">
    <property type="entry name" value="YVTN repeat-like/Quinoprotein amine dehydrogenase"/>
    <property type="match status" value="1"/>
</dbReference>
<comment type="subcellular location">
    <subcellularLocation>
        <location evidence="1 11">Cytoplasm</location>
    </subcellularLocation>
</comment>
<dbReference type="HAMAP" id="MF_01974">
    <property type="entry name" value="MetAP_1"/>
    <property type="match status" value="1"/>
</dbReference>
<dbReference type="InterPro" id="IPR000994">
    <property type="entry name" value="Pept_M24"/>
</dbReference>
<dbReference type="EMBL" id="MU858059">
    <property type="protein sequence ID" value="KAK4217424.1"/>
    <property type="molecule type" value="Genomic_DNA"/>
</dbReference>
<dbReference type="SUPFAM" id="SSF50978">
    <property type="entry name" value="WD40 repeat-like"/>
    <property type="match status" value="1"/>
</dbReference>
<feature type="binding site" evidence="11">
    <location>
        <position position="224"/>
    </location>
    <ligand>
        <name>Zn(2+)</name>
        <dbReference type="ChEBI" id="CHEBI:29105"/>
        <label>3</label>
    </ligand>
</feature>
<dbReference type="NCBIfam" id="TIGR00500">
    <property type="entry name" value="met_pdase_I"/>
    <property type="match status" value="1"/>
</dbReference>
<dbReference type="GO" id="GO:0006508">
    <property type="term" value="P:proteolysis"/>
    <property type="evidence" value="ECO:0007669"/>
    <property type="project" value="UniProtKB-KW"/>
</dbReference>
<keyword evidence="10" id="KW-0862">Zinc</keyword>
<protein>
    <recommendedName>
        <fullName evidence="14">Methionine aminopeptidase</fullName>
        <ecNumber evidence="14">3.4.11.18</ecNumber>
    </recommendedName>
</protein>
<comment type="caution">
    <text evidence="16">The sequence shown here is derived from an EMBL/GenBank/DDBJ whole genome shotgun (WGS) entry which is preliminary data.</text>
</comment>
<evidence type="ECO:0000256" key="14">
    <source>
        <dbReference type="RuleBase" id="RU003653"/>
    </source>
</evidence>
<evidence type="ECO:0000256" key="11">
    <source>
        <dbReference type="HAMAP-Rule" id="MF_03174"/>
    </source>
</evidence>
<comment type="subunit">
    <text evidence="11">Associates with the 60S ribosomal subunit of the 80S translational complex.</text>
</comment>
<feature type="binding site" evidence="11">
    <location>
        <position position="365"/>
    </location>
    <ligand>
        <name>Zn(2+)</name>
        <dbReference type="ChEBI" id="CHEBI:29105"/>
        <label>4</label>
        <note>catalytic</note>
    </ligand>
</feature>
<dbReference type="PROSITE" id="PS50294">
    <property type="entry name" value="WD_REPEATS_REGION"/>
    <property type="match status" value="4"/>
</dbReference>
<feature type="repeat" description="WD" evidence="12">
    <location>
        <begin position="1078"/>
        <end position="1111"/>
    </location>
</feature>
<dbReference type="CDD" id="cd01086">
    <property type="entry name" value="MetAP1"/>
    <property type="match status" value="1"/>
</dbReference>
<dbReference type="PRINTS" id="PR00599">
    <property type="entry name" value="MAPEPTIDASE"/>
</dbReference>
<evidence type="ECO:0000256" key="10">
    <source>
        <dbReference type="ARBA" id="ARBA00022833"/>
    </source>
</evidence>
<evidence type="ECO:0000256" key="9">
    <source>
        <dbReference type="ARBA" id="ARBA00022801"/>
    </source>
</evidence>
<feature type="repeat" description="WD" evidence="12">
    <location>
        <begin position="943"/>
        <end position="975"/>
    </location>
</feature>
<dbReference type="PROSITE" id="PS00680">
    <property type="entry name" value="MAP_1"/>
    <property type="match status" value="1"/>
</dbReference>
<dbReference type="EC" id="3.4.11.18" evidence="14"/>
<dbReference type="GO" id="GO:0071013">
    <property type="term" value="C:catalytic step 2 spliceosome"/>
    <property type="evidence" value="ECO:0007669"/>
    <property type="project" value="InterPro"/>
</dbReference>
<feature type="binding site" evidence="11">
    <location>
        <position position="207"/>
    </location>
    <ligand>
        <name>a protein</name>
        <dbReference type="ChEBI" id="CHEBI:16541"/>
    </ligand>
    <ligandPart>
        <name>N-terminal L-methionine residue</name>
        <dbReference type="ChEBI" id="CHEBI:64731"/>
    </ligandPart>
</feature>
<dbReference type="PANTHER" id="PTHR43979:SF1">
    <property type="entry name" value="PRE-MRNA-PROCESSING FACTOR 17"/>
    <property type="match status" value="1"/>
</dbReference>
<dbReference type="GO" id="GO:0070006">
    <property type="term" value="F:metalloaminopeptidase activity"/>
    <property type="evidence" value="ECO:0007669"/>
    <property type="project" value="UniProtKB-UniRule"/>
</dbReference>
<keyword evidence="3 11" id="KW-0963">Cytoplasm</keyword>
<dbReference type="GO" id="GO:0004239">
    <property type="term" value="F:initiator methionyl aminopeptidase activity"/>
    <property type="evidence" value="ECO:0007669"/>
    <property type="project" value="UniProtKB-UniRule"/>
</dbReference>
<dbReference type="GO" id="GO:0000398">
    <property type="term" value="P:mRNA splicing, via spliceosome"/>
    <property type="evidence" value="ECO:0007669"/>
    <property type="project" value="InterPro"/>
</dbReference>
<dbReference type="AlphaFoldDB" id="A0AAN6YE53"/>
<dbReference type="GO" id="GO:0008270">
    <property type="term" value="F:zinc ion binding"/>
    <property type="evidence" value="ECO:0007669"/>
    <property type="project" value="UniProtKB-KW"/>
</dbReference>
<feature type="binding site" evidence="11">
    <location>
        <position position="365"/>
    </location>
    <ligand>
        <name>Zn(2+)</name>
        <dbReference type="ChEBI" id="CHEBI:29105"/>
        <label>3</label>
    </ligand>
</feature>
<dbReference type="InterPro" id="IPR002467">
    <property type="entry name" value="Pept_M24A_MAP1"/>
</dbReference>
<dbReference type="Pfam" id="PF03311">
    <property type="entry name" value="Cornichon"/>
    <property type="match status" value="1"/>
</dbReference>
<comment type="cofactor">
    <cofactor evidence="11">
        <name>Zn(2+)</name>
        <dbReference type="ChEBI" id="CHEBI:29105"/>
    </cofactor>
    <cofactor evidence="11">
        <name>Co(2+)</name>
        <dbReference type="ChEBI" id="CHEBI:48828"/>
    </cofactor>
    <cofactor evidence="11">
        <name>Mn(2+)</name>
        <dbReference type="ChEBI" id="CHEBI:29035"/>
    </cofactor>
    <cofactor evidence="11">
        <name>Fe(2+)</name>
        <dbReference type="ChEBI" id="CHEBI:29033"/>
    </cofactor>
    <text evidence="11">Binds 2 divalent metal cations per subunit. Has a high-affinity and a low affinity metal-binding site. The true nature of the physiological cofactor is under debate. The enzyme is active with zinc, cobalt, manganese or divalent iron ions. Has high activity with zinc; zinc cofactor is transferred into the active site region by the ZNG1 zinc chaperone.</text>
</comment>
<comment type="similarity">
    <text evidence="11 13">Belongs to the peptidase M24A family. Methionine aminopeptidase type 1 subfamily.</text>
</comment>
<reference evidence="16" key="1">
    <citation type="journal article" date="2023" name="Mol. Phylogenet. Evol.">
        <title>Genome-scale phylogeny and comparative genomics of the fungal order Sordariales.</title>
        <authorList>
            <person name="Hensen N."/>
            <person name="Bonometti L."/>
            <person name="Westerberg I."/>
            <person name="Brannstrom I.O."/>
            <person name="Guillou S."/>
            <person name="Cros-Aarteil S."/>
            <person name="Calhoun S."/>
            <person name="Haridas S."/>
            <person name="Kuo A."/>
            <person name="Mondo S."/>
            <person name="Pangilinan J."/>
            <person name="Riley R."/>
            <person name="LaButti K."/>
            <person name="Andreopoulos B."/>
            <person name="Lipzen A."/>
            <person name="Chen C."/>
            <person name="Yan M."/>
            <person name="Daum C."/>
            <person name="Ng V."/>
            <person name="Clum A."/>
            <person name="Steindorff A."/>
            <person name="Ohm R.A."/>
            <person name="Martin F."/>
            <person name="Silar P."/>
            <person name="Natvig D.O."/>
            <person name="Lalanne C."/>
            <person name="Gautier V."/>
            <person name="Ament-Velasquez S.L."/>
            <person name="Kruys A."/>
            <person name="Hutchinson M.I."/>
            <person name="Powell A.J."/>
            <person name="Barry K."/>
            <person name="Miller A.N."/>
            <person name="Grigoriev I.V."/>
            <person name="Debuchy R."/>
            <person name="Gladieux P."/>
            <person name="Hiltunen Thoren M."/>
            <person name="Johannesson H."/>
        </authorList>
    </citation>
    <scope>NUCLEOTIDE SEQUENCE</scope>
    <source>
        <strain evidence="16">PSN293</strain>
    </source>
</reference>
<gene>
    <name evidence="16" type="ORF">QBC37DRAFT_438004</name>
</gene>
<evidence type="ECO:0000256" key="8">
    <source>
        <dbReference type="ARBA" id="ARBA00022771"/>
    </source>
</evidence>
<dbReference type="SMART" id="SM01398">
    <property type="entry name" value="Cornichon"/>
    <property type="match status" value="1"/>
</dbReference>
<feature type="binding site" evidence="11">
    <location>
        <position position="308"/>
    </location>
    <ligand>
        <name>a protein</name>
        <dbReference type="ChEBI" id="CHEBI:16541"/>
    </ligand>
    <ligandPart>
        <name>N-terminal L-methionine residue</name>
        <dbReference type="ChEBI" id="CHEBI:64731"/>
    </ligandPart>
</feature>
<evidence type="ECO:0000256" key="6">
    <source>
        <dbReference type="ARBA" id="ARBA00022723"/>
    </source>
</evidence>
<keyword evidence="4 12" id="KW-0853">WD repeat</keyword>
<accession>A0AAN6YE53</accession>
<keyword evidence="9 11" id="KW-0378">Hydrolase</keyword>
<dbReference type="SMART" id="SM00320">
    <property type="entry name" value="WD40"/>
    <property type="match status" value="6"/>
</dbReference>
<evidence type="ECO:0000256" key="1">
    <source>
        <dbReference type="ARBA" id="ARBA00004496"/>
    </source>
</evidence>
<dbReference type="Proteomes" id="UP001301769">
    <property type="component" value="Unassembled WGS sequence"/>
</dbReference>
<evidence type="ECO:0000256" key="4">
    <source>
        <dbReference type="ARBA" id="ARBA00022574"/>
    </source>
</evidence>